<evidence type="ECO:0000313" key="7">
    <source>
        <dbReference type="EMBL" id="KAH8496647.1"/>
    </source>
</evidence>
<evidence type="ECO:0000256" key="2">
    <source>
        <dbReference type="ARBA" id="ARBA00022448"/>
    </source>
</evidence>
<dbReference type="PANTHER" id="PTHR32468:SF0">
    <property type="entry name" value="K(+)_H(+) ANTIPORTER 1"/>
    <property type="match status" value="1"/>
</dbReference>
<dbReference type="PANTHER" id="PTHR32468">
    <property type="entry name" value="CATION/H + ANTIPORTER"/>
    <property type="match status" value="1"/>
</dbReference>
<dbReference type="EMBL" id="JACEGQ020000010">
    <property type="protein sequence ID" value="KAH8496647.1"/>
    <property type="molecule type" value="Genomic_DNA"/>
</dbReference>
<comment type="subcellular location">
    <subcellularLocation>
        <location evidence="1">Membrane</location>
        <topology evidence="1">Multi-pass membrane protein</topology>
    </subcellularLocation>
</comment>
<dbReference type="GO" id="GO:0016020">
    <property type="term" value="C:membrane"/>
    <property type="evidence" value="ECO:0007669"/>
    <property type="project" value="UniProtKB-SubCell"/>
</dbReference>
<evidence type="ECO:0000256" key="6">
    <source>
        <dbReference type="SAM" id="Phobius"/>
    </source>
</evidence>
<sequence>MKWIARRCSEHDMVDEAYICLTLAGVMVSGLMTDPIAIHSIFGAFGFGLTIPEGEFAEALIGLKTDVATIRGGRSRGLLVLVITTARGGRSWGLLVLVITTACAGKIIGTFVVAMMLMIPA</sequence>
<dbReference type="GO" id="GO:0006813">
    <property type="term" value="P:potassium ion transport"/>
    <property type="evidence" value="ECO:0007669"/>
    <property type="project" value="UniProtKB-KW"/>
</dbReference>
<evidence type="ECO:0000256" key="4">
    <source>
        <dbReference type="ARBA" id="ARBA00022958"/>
    </source>
</evidence>
<keyword evidence="3" id="KW-0633">Potassium transport</keyword>
<proteinExistence type="predicted"/>
<keyword evidence="5" id="KW-0406">Ion transport</keyword>
<protein>
    <submittedName>
        <fullName evidence="7">Uncharacterized protein</fullName>
    </submittedName>
</protein>
<keyword evidence="4" id="KW-0630">Potassium</keyword>
<keyword evidence="6" id="KW-1133">Transmembrane helix</keyword>
<evidence type="ECO:0000256" key="3">
    <source>
        <dbReference type="ARBA" id="ARBA00022538"/>
    </source>
</evidence>
<feature type="transmembrane region" description="Helical" evidence="6">
    <location>
        <begin position="94"/>
        <end position="119"/>
    </location>
</feature>
<evidence type="ECO:0000313" key="8">
    <source>
        <dbReference type="Proteomes" id="UP000807159"/>
    </source>
</evidence>
<keyword evidence="6" id="KW-0812">Transmembrane</keyword>
<dbReference type="AlphaFoldDB" id="A0A8T2XUX8"/>
<name>A0A8T2XUX8_POPDE</name>
<gene>
    <name evidence="7" type="ORF">H0E87_019406</name>
</gene>
<organism evidence="7 8">
    <name type="scientific">Populus deltoides</name>
    <name type="common">Eastern poplar</name>
    <name type="synonym">Eastern cottonwood</name>
    <dbReference type="NCBI Taxonomy" id="3696"/>
    <lineage>
        <taxon>Eukaryota</taxon>
        <taxon>Viridiplantae</taxon>
        <taxon>Streptophyta</taxon>
        <taxon>Embryophyta</taxon>
        <taxon>Tracheophyta</taxon>
        <taxon>Spermatophyta</taxon>
        <taxon>Magnoliopsida</taxon>
        <taxon>eudicotyledons</taxon>
        <taxon>Gunneridae</taxon>
        <taxon>Pentapetalae</taxon>
        <taxon>rosids</taxon>
        <taxon>fabids</taxon>
        <taxon>Malpighiales</taxon>
        <taxon>Salicaceae</taxon>
        <taxon>Saliceae</taxon>
        <taxon>Populus</taxon>
    </lineage>
</organism>
<dbReference type="InterPro" id="IPR050794">
    <property type="entry name" value="CPA2_transporter"/>
</dbReference>
<dbReference type="Gene3D" id="1.20.1530.20">
    <property type="match status" value="1"/>
</dbReference>
<dbReference type="GO" id="GO:0006885">
    <property type="term" value="P:regulation of pH"/>
    <property type="evidence" value="ECO:0007669"/>
    <property type="project" value="TreeGrafter"/>
</dbReference>
<comment type="caution">
    <text evidence="7">The sequence shown here is derived from an EMBL/GenBank/DDBJ whole genome shotgun (WGS) entry which is preliminary data.</text>
</comment>
<evidence type="ECO:0000256" key="1">
    <source>
        <dbReference type="ARBA" id="ARBA00004141"/>
    </source>
</evidence>
<reference evidence="7" key="1">
    <citation type="journal article" date="2021" name="J. Hered.">
        <title>Genome Assembly of Salicaceae Populus deltoides (Eastern Cottonwood) I-69 Based on Nanopore Sequencing and Hi-C Technologies.</title>
        <authorList>
            <person name="Bai S."/>
            <person name="Wu H."/>
            <person name="Zhang J."/>
            <person name="Pan Z."/>
            <person name="Zhao W."/>
            <person name="Li Z."/>
            <person name="Tong C."/>
        </authorList>
    </citation>
    <scope>NUCLEOTIDE SEQUENCE</scope>
    <source>
        <tissue evidence="7">Leaf</tissue>
    </source>
</reference>
<evidence type="ECO:0000256" key="5">
    <source>
        <dbReference type="ARBA" id="ARBA00023065"/>
    </source>
</evidence>
<accession>A0A8T2XUX8</accession>
<keyword evidence="6" id="KW-0472">Membrane</keyword>
<keyword evidence="2" id="KW-0813">Transport</keyword>
<dbReference type="InterPro" id="IPR038770">
    <property type="entry name" value="Na+/solute_symporter_sf"/>
</dbReference>
<dbReference type="GO" id="GO:0012505">
    <property type="term" value="C:endomembrane system"/>
    <property type="evidence" value="ECO:0007669"/>
    <property type="project" value="TreeGrafter"/>
</dbReference>
<dbReference type="Proteomes" id="UP000807159">
    <property type="component" value="Chromosome 10"/>
</dbReference>
<dbReference type="GO" id="GO:0098662">
    <property type="term" value="P:inorganic cation transmembrane transport"/>
    <property type="evidence" value="ECO:0007669"/>
    <property type="project" value="TreeGrafter"/>
</dbReference>
<keyword evidence="8" id="KW-1185">Reference proteome</keyword>